<gene>
    <name evidence="6" type="ORF">HG542_07900</name>
</gene>
<dbReference type="InterPro" id="IPR050309">
    <property type="entry name" value="Type-B_Carboxylest/Lipase"/>
</dbReference>
<dbReference type="AlphaFoldDB" id="A0A7Y7B252"/>
<dbReference type="PROSITE" id="PS00122">
    <property type="entry name" value="CARBOXYLESTERASE_B_1"/>
    <property type="match status" value="1"/>
</dbReference>
<dbReference type="EC" id="3.1.1.-" evidence="3"/>
<comment type="caution">
    <text evidence="6">The sequence shown here is derived from an EMBL/GenBank/DDBJ whole genome shotgun (WGS) entry which is preliminary data.</text>
</comment>
<feature type="domain" description="Carboxylesterase type B" evidence="5">
    <location>
        <begin position="44"/>
        <end position="494"/>
    </location>
</feature>
<accession>A0A7Y7B252</accession>
<evidence type="ECO:0000313" key="7">
    <source>
        <dbReference type="Proteomes" id="UP000587462"/>
    </source>
</evidence>
<dbReference type="InterPro" id="IPR002018">
    <property type="entry name" value="CarbesteraseB"/>
</dbReference>
<name>A0A7Y7B252_STRMO</name>
<dbReference type="EMBL" id="JABBXF010000014">
    <property type="protein sequence ID" value="NVK77587.1"/>
    <property type="molecule type" value="Genomic_DNA"/>
</dbReference>
<proteinExistence type="inferred from homology"/>
<feature type="signal peptide" evidence="3">
    <location>
        <begin position="1"/>
        <end position="31"/>
    </location>
</feature>
<keyword evidence="7" id="KW-1185">Reference proteome</keyword>
<dbReference type="Pfam" id="PF00135">
    <property type="entry name" value="COesterase"/>
    <property type="match status" value="1"/>
</dbReference>
<evidence type="ECO:0000256" key="1">
    <source>
        <dbReference type="ARBA" id="ARBA00005964"/>
    </source>
</evidence>
<dbReference type="RefSeq" id="WP_171079379.1">
    <property type="nucleotide sequence ID" value="NZ_BNBU01000001.1"/>
</dbReference>
<evidence type="ECO:0000256" key="3">
    <source>
        <dbReference type="RuleBase" id="RU361235"/>
    </source>
</evidence>
<feature type="chain" id="PRO_5039760976" description="Carboxylic ester hydrolase" evidence="3">
    <location>
        <begin position="32"/>
        <end position="536"/>
    </location>
</feature>
<dbReference type="GO" id="GO:0016787">
    <property type="term" value="F:hydrolase activity"/>
    <property type="evidence" value="ECO:0007669"/>
    <property type="project" value="UniProtKB-KW"/>
</dbReference>
<dbReference type="PANTHER" id="PTHR11559">
    <property type="entry name" value="CARBOXYLESTERASE"/>
    <property type="match status" value="1"/>
</dbReference>
<evidence type="ECO:0000256" key="2">
    <source>
        <dbReference type="ARBA" id="ARBA00022801"/>
    </source>
</evidence>
<keyword evidence="3" id="KW-0732">Signal</keyword>
<organism evidence="6 7">
    <name type="scientific">Streptomyces morookaense</name>
    <name type="common">Streptoverticillium morookaense</name>
    <dbReference type="NCBI Taxonomy" id="1970"/>
    <lineage>
        <taxon>Bacteria</taxon>
        <taxon>Bacillati</taxon>
        <taxon>Actinomycetota</taxon>
        <taxon>Actinomycetes</taxon>
        <taxon>Kitasatosporales</taxon>
        <taxon>Streptomycetaceae</taxon>
        <taxon>Streptomyces</taxon>
    </lineage>
</organism>
<sequence length="536" mass="57363">MFPRDSRLRGRAAVALAALALGAVTCLPGGASVQAGDAENCRAATSQGPVQGTVRAGTCAYLGVPYAAAPTGPRRFRPPEPPAARRGTLNADVAKPPCPQDLADGNGQGDEDCLHVNIWAPRTRGAHRPVMVFLHGGENVINSASDAMTDGAALAARGDAVVVSADYRLGILGWTELGSLDRSYAGSGNNGLRDEAAALGWVREQAAAFGGDPRNVTVFGQSAGSVSINALLAGEHPERLFRRAVTESGPGYLVHTRHSAESAAQRVFTAGGIHRVGDLAALDTRQILELQRTARAAAPGLAGAVFFGPYVDGSLVPGQVLDRVAAGSARNVDVMTGSNSNETDFWALFQPGILELPLSAYAVFPAPLAARKQQMYDVYAADRPGLAEGRVVNAMLTDQIWRIPSVRLAQAQSRWRPSYVYQFDWHVPYAKGVPDAQNLGAMHQLELPFVFGTLDLGWVPRGKETLAAQRPELTRLSQAMMDAWASFARTGNPGWRAYWGTDRATRFWDLNPVVRSAPRDNERALWDGYAFPSWDS</sequence>
<evidence type="ECO:0000256" key="4">
    <source>
        <dbReference type="SAM" id="MobiDB-lite"/>
    </source>
</evidence>
<evidence type="ECO:0000313" key="6">
    <source>
        <dbReference type="EMBL" id="NVK77587.1"/>
    </source>
</evidence>
<dbReference type="Gene3D" id="3.40.50.1820">
    <property type="entry name" value="alpha/beta hydrolase"/>
    <property type="match status" value="1"/>
</dbReference>
<dbReference type="InterPro" id="IPR029058">
    <property type="entry name" value="AB_hydrolase_fold"/>
</dbReference>
<dbReference type="Proteomes" id="UP000587462">
    <property type="component" value="Unassembled WGS sequence"/>
</dbReference>
<protein>
    <recommendedName>
        <fullName evidence="3">Carboxylic ester hydrolase</fullName>
        <ecNumber evidence="3">3.1.1.-</ecNumber>
    </recommendedName>
</protein>
<feature type="region of interest" description="Disordered" evidence="4">
    <location>
        <begin position="70"/>
        <end position="97"/>
    </location>
</feature>
<comment type="similarity">
    <text evidence="1 3">Belongs to the type-B carboxylesterase/lipase family.</text>
</comment>
<dbReference type="InterPro" id="IPR019826">
    <property type="entry name" value="Carboxylesterase_B_AS"/>
</dbReference>
<reference evidence="6 7" key="1">
    <citation type="submission" date="2020-04" db="EMBL/GenBank/DDBJ databases">
        <title>Draft Genome Sequence of Streptomyces morookaense DSM 40503, an 8-azaguanine-producing strain.</title>
        <authorList>
            <person name="Qi J."/>
            <person name="Gao J.-M."/>
        </authorList>
    </citation>
    <scope>NUCLEOTIDE SEQUENCE [LARGE SCALE GENOMIC DNA]</scope>
    <source>
        <strain evidence="6 7">DSM 40503</strain>
    </source>
</reference>
<evidence type="ECO:0000259" key="5">
    <source>
        <dbReference type="Pfam" id="PF00135"/>
    </source>
</evidence>
<dbReference type="SUPFAM" id="SSF53474">
    <property type="entry name" value="alpha/beta-Hydrolases"/>
    <property type="match status" value="1"/>
</dbReference>
<keyword evidence="2 3" id="KW-0378">Hydrolase</keyword>